<feature type="compositionally biased region" description="Polar residues" evidence="1">
    <location>
        <begin position="463"/>
        <end position="477"/>
    </location>
</feature>
<feature type="compositionally biased region" description="Basic and acidic residues" evidence="1">
    <location>
        <begin position="626"/>
        <end position="683"/>
    </location>
</feature>
<feature type="region of interest" description="Disordered" evidence="1">
    <location>
        <begin position="707"/>
        <end position="730"/>
    </location>
</feature>
<feature type="compositionally biased region" description="Acidic residues" evidence="1">
    <location>
        <begin position="43"/>
        <end position="59"/>
    </location>
</feature>
<feature type="compositionally biased region" description="Basic and acidic residues" evidence="1">
    <location>
        <begin position="448"/>
        <end position="460"/>
    </location>
</feature>
<feature type="region of interest" description="Disordered" evidence="1">
    <location>
        <begin position="409"/>
        <end position="492"/>
    </location>
</feature>
<feature type="compositionally biased region" description="Low complexity" evidence="1">
    <location>
        <begin position="716"/>
        <end position="726"/>
    </location>
</feature>
<dbReference type="InterPro" id="IPR026106">
    <property type="entry name" value="MAP9"/>
</dbReference>
<keyword evidence="2" id="KW-1185">Reference proteome</keyword>
<feature type="compositionally biased region" description="Basic and acidic residues" evidence="1">
    <location>
        <begin position="351"/>
        <end position="360"/>
    </location>
</feature>
<dbReference type="GeneID" id="140707560"/>
<feature type="region of interest" description="Disordered" evidence="1">
    <location>
        <begin position="170"/>
        <end position="191"/>
    </location>
</feature>
<dbReference type="Proteomes" id="UP001652642">
    <property type="component" value="Chromosome 5"/>
</dbReference>
<feature type="compositionally biased region" description="Low complexity" evidence="1">
    <location>
        <begin position="327"/>
        <end position="337"/>
    </location>
</feature>
<accession>A0ABM5GIX3</accession>
<dbReference type="PANTHER" id="PTHR14739:SF9">
    <property type="entry name" value="MICROTUBULE-ASSOCIATED PROTEIN 9"/>
    <property type="match status" value="1"/>
</dbReference>
<dbReference type="RefSeq" id="XP_072857623.1">
    <property type="nucleotide sequence ID" value="XM_073001522.1"/>
</dbReference>
<feature type="compositionally biased region" description="Basic and acidic residues" evidence="1">
    <location>
        <begin position="270"/>
        <end position="285"/>
    </location>
</feature>
<reference evidence="3" key="1">
    <citation type="submission" date="2025-08" db="UniProtKB">
        <authorList>
            <consortium name="RefSeq"/>
        </authorList>
    </citation>
    <scope>IDENTIFICATION</scope>
</reference>
<feature type="region of interest" description="Disordered" evidence="1">
    <location>
        <begin position="225"/>
        <end position="383"/>
    </location>
</feature>
<name>A0ABM5GIX3_9SAUR</name>
<evidence type="ECO:0000313" key="3">
    <source>
        <dbReference type="RefSeq" id="XP_072857623.1"/>
    </source>
</evidence>
<feature type="compositionally biased region" description="Basic and acidic residues" evidence="1">
    <location>
        <begin position="409"/>
        <end position="432"/>
    </location>
</feature>
<evidence type="ECO:0000256" key="1">
    <source>
        <dbReference type="SAM" id="MobiDB-lite"/>
    </source>
</evidence>
<dbReference type="PANTHER" id="PTHR14739">
    <property type="entry name" value="MICROTUBULE-ASSOCIATED PROTEIN 9"/>
    <property type="match status" value="1"/>
</dbReference>
<feature type="compositionally biased region" description="Low complexity" evidence="1">
    <location>
        <begin position="436"/>
        <end position="447"/>
    </location>
</feature>
<feature type="compositionally biased region" description="Basic and acidic residues" evidence="1">
    <location>
        <begin position="225"/>
        <end position="237"/>
    </location>
</feature>
<evidence type="ECO:0000313" key="2">
    <source>
        <dbReference type="Proteomes" id="UP001652642"/>
    </source>
</evidence>
<protein>
    <submittedName>
        <fullName evidence="3">Microtubule-associated protein 9 isoform X1</fullName>
    </submittedName>
</protein>
<sequence length="767" mass="88271">MSDEDIRTLAYAKSPKFCKRTTFQEELQETLYARAAKQQTAEYSDDFESDEEGSEEEFPETMKNTSEKSVAFAVPLLKYNRCNVNTLKSESADNFSSEEDERPQCVPMVEGEVIKEERQDVPFPLIECSESEGSTTKKSIIFETSLRDHYLVEKEIVDDLMLAEDEERLKERTVSGKKHPSKRMQEDDSVAEEGLSFDGEVNQQNEATVFELQLEKDDMIQCKSEIKPVPKPREFKTKTASASAENVSIPALSDHFKPSSQSRSVLRRTCHVEDFEGGKGEDRGSHNHRFFSLSAPSSETRLNDQVMKSEKRALSESPGAEGPWLASSSSPFPIHFSSVDERTGDSNLTTSREEPSLKDDEEKETDTCNDLNFPESGRKSPSVIELMMTTVYEKTKKLNKSVEEYLEEKQTLDYSVTDDRSNEATNDDKSEAKIPLSSSKTALSTSKEPVKEGSEEKEAVQQKAKSSVNRSLSSTYLKKTGKPSHIPTSTSSQYLGTLKFLDNKHLQKYSAELDKADSLRAAVYQDWLEKKRIFLLELQRIKRNKAESLRDKNEKKEAAKREEALASFEAWKAMKEKEAKKLAEKKRLEEAKKRKEAELNEEKKKEAQKAAFEKWKEKKAEYLKQQMKREKRAERLKKKQEEEIITEKKKDSRSAVEKWNEKKEEFMKQKRKEKAQERKKIEEQGVEEEEKDKKAIEAYEKWLEEPLPQGHVRTVQNQQNTATQAAQKKKELNEMIQRKQKKLHVIFEDEIPPPWSPPGKALSTRSY</sequence>
<organism evidence="2 3">
    <name type="scientific">Pogona vitticeps</name>
    <name type="common">central bearded dragon</name>
    <dbReference type="NCBI Taxonomy" id="103695"/>
    <lineage>
        <taxon>Eukaryota</taxon>
        <taxon>Metazoa</taxon>
        <taxon>Chordata</taxon>
        <taxon>Craniata</taxon>
        <taxon>Vertebrata</taxon>
        <taxon>Euteleostomi</taxon>
        <taxon>Lepidosauria</taxon>
        <taxon>Squamata</taxon>
        <taxon>Bifurcata</taxon>
        <taxon>Unidentata</taxon>
        <taxon>Episquamata</taxon>
        <taxon>Toxicofera</taxon>
        <taxon>Iguania</taxon>
        <taxon>Acrodonta</taxon>
        <taxon>Agamidae</taxon>
        <taxon>Amphibolurinae</taxon>
        <taxon>Pogona</taxon>
    </lineage>
</organism>
<gene>
    <name evidence="3" type="primary">MAP9</name>
</gene>
<feature type="region of interest" description="Disordered" evidence="1">
    <location>
        <begin position="38"/>
        <end position="65"/>
    </location>
</feature>
<proteinExistence type="predicted"/>
<feature type="region of interest" description="Disordered" evidence="1">
    <location>
        <begin position="626"/>
        <end position="692"/>
    </location>
</feature>